<reference evidence="2 3" key="1">
    <citation type="submission" date="2019-05" db="EMBL/GenBank/DDBJ databases">
        <title>Another draft genome of Portunus trituberculatus and its Hox gene families provides insights of decapod evolution.</title>
        <authorList>
            <person name="Jeong J.-H."/>
            <person name="Song I."/>
            <person name="Kim S."/>
            <person name="Choi T."/>
            <person name="Kim D."/>
            <person name="Ryu S."/>
            <person name="Kim W."/>
        </authorList>
    </citation>
    <scope>NUCLEOTIDE SEQUENCE [LARGE SCALE GENOMIC DNA]</scope>
    <source>
        <tissue evidence="2">Muscle</tissue>
    </source>
</reference>
<proteinExistence type="predicted"/>
<dbReference type="EMBL" id="VSRR010000967">
    <property type="protein sequence ID" value="MPC21373.1"/>
    <property type="molecule type" value="Genomic_DNA"/>
</dbReference>
<evidence type="ECO:0000256" key="1">
    <source>
        <dbReference type="SAM" id="Phobius"/>
    </source>
</evidence>
<keyword evidence="1" id="KW-0472">Membrane</keyword>
<feature type="transmembrane region" description="Helical" evidence="1">
    <location>
        <begin position="20"/>
        <end position="43"/>
    </location>
</feature>
<protein>
    <submittedName>
        <fullName evidence="2">Uncharacterized protein</fullName>
    </submittedName>
</protein>
<keyword evidence="3" id="KW-1185">Reference proteome</keyword>
<organism evidence="2 3">
    <name type="scientific">Portunus trituberculatus</name>
    <name type="common">Swimming crab</name>
    <name type="synonym">Neptunus trituberculatus</name>
    <dbReference type="NCBI Taxonomy" id="210409"/>
    <lineage>
        <taxon>Eukaryota</taxon>
        <taxon>Metazoa</taxon>
        <taxon>Ecdysozoa</taxon>
        <taxon>Arthropoda</taxon>
        <taxon>Crustacea</taxon>
        <taxon>Multicrustacea</taxon>
        <taxon>Malacostraca</taxon>
        <taxon>Eumalacostraca</taxon>
        <taxon>Eucarida</taxon>
        <taxon>Decapoda</taxon>
        <taxon>Pleocyemata</taxon>
        <taxon>Brachyura</taxon>
        <taxon>Eubrachyura</taxon>
        <taxon>Portunoidea</taxon>
        <taxon>Portunidae</taxon>
        <taxon>Portuninae</taxon>
        <taxon>Portunus</taxon>
    </lineage>
</organism>
<sequence>MTEQEASLLTSEYSHTTEGSLISLLVCAGVVVVVVVVTEWACVQSRRRATDPKPYQQATLELIGVFNGYDSAGTLTP</sequence>
<name>A0A5B7DJR5_PORTR</name>
<evidence type="ECO:0000313" key="2">
    <source>
        <dbReference type="EMBL" id="MPC21373.1"/>
    </source>
</evidence>
<accession>A0A5B7DJR5</accession>
<comment type="caution">
    <text evidence="2">The sequence shown here is derived from an EMBL/GenBank/DDBJ whole genome shotgun (WGS) entry which is preliminary data.</text>
</comment>
<dbReference type="AlphaFoldDB" id="A0A5B7DJR5"/>
<keyword evidence="1" id="KW-1133">Transmembrane helix</keyword>
<keyword evidence="1" id="KW-0812">Transmembrane</keyword>
<evidence type="ECO:0000313" key="3">
    <source>
        <dbReference type="Proteomes" id="UP000324222"/>
    </source>
</evidence>
<gene>
    <name evidence="2" type="ORF">E2C01_014355</name>
</gene>
<dbReference type="Proteomes" id="UP000324222">
    <property type="component" value="Unassembled WGS sequence"/>
</dbReference>